<keyword evidence="3" id="KW-0328">Glycosyltransferase</keyword>
<keyword evidence="9" id="KW-1133">Transmembrane helix</keyword>
<dbReference type="GO" id="GO:0050650">
    <property type="term" value="P:chondroitin sulfate proteoglycan biosynthetic process"/>
    <property type="evidence" value="ECO:0007669"/>
    <property type="project" value="TreeGrafter"/>
</dbReference>
<keyword evidence="12" id="KW-1015">Disulfide bond</keyword>
<evidence type="ECO:0000256" key="8">
    <source>
        <dbReference type="ARBA" id="ARBA00022968"/>
    </source>
</evidence>
<dbReference type="EMBL" id="KT266827">
    <property type="protein sequence ID" value="ALL34865.1"/>
    <property type="molecule type" value="Genomic_DNA"/>
</dbReference>
<evidence type="ECO:0000256" key="11">
    <source>
        <dbReference type="ARBA" id="ARBA00023136"/>
    </source>
</evidence>
<dbReference type="PANTHER" id="PTHR46025:SF3">
    <property type="entry name" value="XYLOSYLTRANSFERASE OXT"/>
    <property type="match status" value="1"/>
</dbReference>
<keyword evidence="6" id="KW-0479">Metal-binding</keyword>
<dbReference type="InterPro" id="IPR043538">
    <property type="entry name" value="XYLT"/>
</dbReference>
<dbReference type="GO" id="GO:0015012">
    <property type="term" value="P:heparan sulfate proteoglycan biosynthetic process"/>
    <property type="evidence" value="ECO:0007669"/>
    <property type="project" value="TreeGrafter"/>
</dbReference>
<evidence type="ECO:0000256" key="3">
    <source>
        <dbReference type="ARBA" id="ARBA00022676"/>
    </source>
</evidence>
<evidence type="ECO:0000256" key="1">
    <source>
        <dbReference type="ARBA" id="ARBA00004323"/>
    </source>
</evidence>
<reference evidence="15" key="3">
    <citation type="submission" date="2015-07" db="EMBL/GenBank/DDBJ databases">
        <title>Acinetobacter baumannii K27 and K44 capsular polysaccharides have the same K unit but different structures due to the presence of distinct wzy genes in otherwise closely related K gene clusters.</title>
        <authorList>
            <person name="Shashkov A.S."/>
            <person name="Kenyon J.J."/>
            <person name="Senchenkova S.N."/>
            <person name="Shneider M.M."/>
            <person name="Popova A.V."/>
            <person name="Arbatsky N.P."/>
            <person name="Miroshnikov K.A."/>
            <person name="Volozhantsev N.V."/>
            <person name="Hall R.M."/>
            <person name="Knirel Y.A."/>
        </authorList>
    </citation>
    <scope>NUCLEOTIDE SEQUENCE</scope>
    <source>
        <strain evidence="15">4190</strain>
    </source>
</reference>
<evidence type="ECO:0000256" key="14">
    <source>
        <dbReference type="ARBA" id="ARBA00042865"/>
    </source>
</evidence>
<proteinExistence type="predicted"/>
<keyword evidence="7" id="KW-0256">Endoplasmic reticulum</keyword>
<evidence type="ECO:0000256" key="7">
    <source>
        <dbReference type="ARBA" id="ARBA00022824"/>
    </source>
</evidence>
<evidence type="ECO:0000313" key="15">
    <source>
        <dbReference type="EMBL" id="ALL34865.1"/>
    </source>
</evidence>
<dbReference type="GO" id="GO:0016020">
    <property type="term" value="C:membrane"/>
    <property type="evidence" value="ECO:0007669"/>
    <property type="project" value="InterPro"/>
</dbReference>
<dbReference type="RefSeq" id="WP_000142814.1">
    <property type="nucleotide sequence ID" value="NZ_CP091596.1"/>
</dbReference>
<keyword evidence="5" id="KW-0812">Transmembrane</keyword>
<reference evidence="15" key="1">
    <citation type="journal article" date="2011" name="BMC Microbiol.">
        <title>Genome organization of epidemic Acinetobacter baumannii strains.</title>
        <authorList>
            <person name="Di Nocera P.P."/>
            <person name="Rocco F."/>
            <person name="Giannouli M."/>
            <person name="Triassi M."/>
            <person name="Zarrilli R."/>
        </authorList>
    </citation>
    <scope>NUCLEOTIDE SEQUENCE</scope>
    <source>
        <strain evidence="15">4190</strain>
    </source>
</reference>
<keyword evidence="11" id="KW-0472">Membrane</keyword>
<keyword evidence="4" id="KW-0808">Transferase</keyword>
<keyword evidence="13" id="KW-0325">Glycoprotein</keyword>
<comment type="subcellular location">
    <subcellularLocation>
        <location evidence="2">Endoplasmic reticulum membrane</location>
        <topology evidence="2">Single-pass type II membrane protein</topology>
    </subcellularLocation>
    <subcellularLocation>
        <location evidence="1">Golgi apparatus membrane</location>
        <topology evidence="1">Single-pass type II membrane protein</topology>
    </subcellularLocation>
</comment>
<evidence type="ECO:0000256" key="6">
    <source>
        <dbReference type="ARBA" id="ARBA00022723"/>
    </source>
</evidence>
<dbReference type="AlphaFoldDB" id="A0A0M3FMW9"/>
<gene>
    <name evidence="15" type="primary">gtr57</name>
</gene>
<dbReference type="PANTHER" id="PTHR46025">
    <property type="entry name" value="XYLOSYLTRANSFERASE OXT"/>
    <property type="match status" value="1"/>
</dbReference>
<evidence type="ECO:0000256" key="9">
    <source>
        <dbReference type="ARBA" id="ARBA00022989"/>
    </source>
</evidence>
<dbReference type="GO" id="GO:0030158">
    <property type="term" value="F:protein xylosyltransferase activity"/>
    <property type="evidence" value="ECO:0007669"/>
    <property type="project" value="InterPro"/>
</dbReference>
<evidence type="ECO:0000256" key="4">
    <source>
        <dbReference type="ARBA" id="ARBA00022679"/>
    </source>
</evidence>
<keyword evidence="10" id="KW-0333">Golgi apparatus</keyword>
<organism evidence="15">
    <name type="scientific">Acinetobacter baumannii</name>
    <dbReference type="NCBI Taxonomy" id="470"/>
    <lineage>
        <taxon>Bacteria</taxon>
        <taxon>Pseudomonadati</taxon>
        <taxon>Pseudomonadota</taxon>
        <taxon>Gammaproteobacteria</taxon>
        <taxon>Moraxellales</taxon>
        <taxon>Moraxellaceae</taxon>
        <taxon>Acinetobacter</taxon>
        <taxon>Acinetobacter calcoaceticus/baumannii complex</taxon>
    </lineage>
</organism>
<evidence type="ECO:0000256" key="2">
    <source>
        <dbReference type="ARBA" id="ARBA00004648"/>
    </source>
</evidence>
<evidence type="ECO:0000256" key="10">
    <source>
        <dbReference type="ARBA" id="ARBA00023034"/>
    </source>
</evidence>
<protein>
    <recommendedName>
        <fullName evidence="14">Peptide O-xylosyltransferase</fullName>
    </recommendedName>
</protein>
<accession>A0A0M3FMW9</accession>
<keyword evidence="8" id="KW-0735">Signal-anchor</keyword>
<reference evidence="15" key="2">
    <citation type="journal article" date="2011" name="J. Bacteriol.">
        <title>Genome sequences of three Acinetobacter baumannii strains assigned to the multilocus sequence typing genotypes ST2, ST25, and ST78.</title>
        <authorList>
            <person name="Zarrilli R."/>
            <person name="Giannouli M."/>
            <person name="Rocco F."/>
            <person name="Loman N.J."/>
            <person name="Haines A.S."/>
            <person name="Constantinidou C."/>
            <person name="Pallen M.J."/>
            <person name="Triassi M."/>
            <person name="Di Nocera P.P."/>
        </authorList>
    </citation>
    <scope>NUCLEOTIDE SEQUENCE</scope>
    <source>
        <strain evidence="15">4190</strain>
    </source>
</reference>
<evidence type="ECO:0000256" key="13">
    <source>
        <dbReference type="ARBA" id="ARBA00023180"/>
    </source>
</evidence>
<evidence type="ECO:0000256" key="5">
    <source>
        <dbReference type="ARBA" id="ARBA00022692"/>
    </source>
</evidence>
<dbReference type="PATRIC" id="fig|470.1369.peg.2109"/>
<dbReference type="InterPro" id="IPR003406">
    <property type="entry name" value="Glyco_trans_14"/>
</dbReference>
<dbReference type="Pfam" id="PF02485">
    <property type="entry name" value="Branch"/>
    <property type="match status" value="1"/>
</dbReference>
<evidence type="ECO:0000256" key="12">
    <source>
        <dbReference type="ARBA" id="ARBA00023157"/>
    </source>
</evidence>
<sequence length="275" mass="32958">MTFINKKVCVLILAHKPLDESCYLFDKLSFANFYIHVDAKSDFHSIYESCKKFNNVFFLSNRVDVKWGGFSMVQATLNLINFALQHDLENEYFHLISGDDVVLSDDLHWTSDKIYMDFRAAEENRYRMRFNNIFADTIYQRSKLNKVLIQIIKFFDRFNITDKKYYIGSQWFSIKRKQLCILIDSITQEDIDFFVKKLCPDEHFFQYLIEKNGLIGNLSEDNRRFLFFDKKYQNGSSPIFLSLEQLLEAKKKGFWFARKVDQKVMNKFYSLEHFF</sequence>
<name>A0A0M3FMW9_ACIBA</name>
<dbReference type="GO" id="GO:0046872">
    <property type="term" value="F:metal ion binding"/>
    <property type="evidence" value="ECO:0007669"/>
    <property type="project" value="UniProtKB-KW"/>
</dbReference>